<dbReference type="InterPro" id="IPR011957">
    <property type="entry name" value="Benz_CoA_lig"/>
</dbReference>
<dbReference type="AlphaFoldDB" id="A0A844QNT2"/>
<dbReference type="Proteomes" id="UP000463224">
    <property type="component" value="Unassembled WGS sequence"/>
</dbReference>
<evidence type="ECO:0000313" key="5">
    <source>
        <dbReference type="EMBL" id="MVA99259.1"/>
    </source>
</evidence>
<evidence type="ECO:0000256" key="1">
    <source>
        <dbReference type="ARBA" id="ARBA00022598"/>
    </source>
</evidence>
<dbReference type="EMBL" id="WPHG01000004">
    <property type="protein sequence ID" value="MVA99259.1"/>
    <property type="molecule type" value="Genomic_DNA"/>
</dbReference>
<dbReference type="Pfam" id="PF00501">
    <property type="entry name" value="AMP-binding"/>
    <property type="match status" value="1"/>
</dbReference>
<dbReference type="InterPro" id="IPR045851">
    <property type="entry name" value="AMP-bd_C_sf"/>
</dbReference>
<accession>A0A844QNT2</accession>
<sequence length="539" mass="58013">MTGNGSPAHAPLADPVGDTPGAREIGFDKSRHANCSAILFDNLDRGPDRPAVIGPAGTLSYRQLCAEAARWGNAFAGFGLERGARIALFLDDTPAYPAAFFGAVRAGFVPVLLNTASNTDLLAFYLADSGARIVVCEAAFANRFGAEAVSGSAIERVVVVNGDAPVGVGPMVEAAAFLAGRPATLDCADTGPDDMAFWMYSSGSTGRPKGIVHLHHDMAYTQQSYASTILRLKPADICFSVPKIFFAYGFGNAFTFPFAVGATTLLLPGRPDPDRVLDMIEAYRPSVFFGLPTLYTALCRAAGVESRDLSSLRLSISAAETLSQDIHAAWETLTGLAAVEGLGSTEILHIYLSNGKSEQRLGAAGRAVPGYEVVLRDADGRQVGPGREGVMWVRGTSSAPCYWNRPDKTAETMRGDWIYTGDRFVERDGFFYFQGRADDLIKVSGQWVWPLEVERCLNEHAHVHECAVLAHRLADRRMSLRAIVCLRAGVDGDDDEVRLLQDHVKAALAPHKYPRIVEFVAELPKTGTGKLDRQALASS</sequence>
<name>A0A844QNT2_9HYPH</name>
<dbReference type="SUPFAM" id="SSF56801">
    <property type="entry name" value="Acetyl-CoA synthetase-like"/>
    <property type="match status" value="1"/>
</dbReference>
<comment type="caution">
    <text evidence="5">The sequence shown here is derived from an EMBL/GenBank/DDBJ whole genome shotgun (WGS) entry which is preliminary data.</text>
</comment>
<feature type="domain" description="AMP-binding enzyme C-terminal" evidence="4">
    <location>
        <begin position="452"/>
        <end position="530"/>
    </location>
</feature>
<dbReference type="NCBIfam" id="TIGR02262">
    <property type="entry name" value="benz_CoA_lig"/>
    <property type="match status" value="1"/>
</dbReference>
<gene>
    <name evidence="5" type="ORF">GN330_18590</name>
</gene>
<protein>
    <submittedName>
        <fullName evidence="5">Benzoate-CoA ligase family protein</fullName>
    </submittedName>
</protein>
<dbReference type="PANTHER" id="PTHR43352:SF1">
    <property type="entry name" value="ANTHRANILATE--COA LIGASE"/>
    <property type="match status" value="1"/>
</dbReference>
<organism evidence="5 6">
    <name type="scientific">Nitratireductor arenosus</name>
    <dbReference type="NCBI Taxonomy" id="2682096"/>
    <lineage>
        <taxon>Bacteria</taxon>
        <taxon>Pseudomonadati</taxon>
        <taxon>Pseudomonadota</taxon>
        <taxon>Alphaproteobacteria</taxon>
        <taxon>Hyphomicrobiales</taxon>
        <taxon>Phyllobacteriaceae</taxon>
        <taxon>Nitratireductor</taxon>
    </lineage>
</organism>
<dbReference type="Gene3D" id="3.30.300.30">
    <property type="match status" value="1"/>
</dbReference>
<feature type="domain" description="AMP-dependent synthetase/ligase" evidence="3">
    <location>
        <begin position="41"/>
        <end position="403"/>
    </location>
</feature>
<feature type="region of interest" description="Disordered" evidence="2">
    <location>
        <begin position="1"/>
        <end position="24"/>
    </location>
</feature>
<reference evidence="5 6" key="1">
    <citation type="submission" date="2019-12" db="EMBL/GenBank/DDBJ databases">
        <title>Nitratireductor arenosus sp. nov., Isolated from sea sand, Jeju island, South Korea.</title>
        <authorList>
            <person name="Kim W."/>
        </authorList>
    </citation>
    <scope>NUCLEOTIDE SEQUENCE [LARGE SCALE GENOMIC DNA]</scope>
    <source>
        <strain evidence="5 6">CAU 1489</strain>
    </source>
</reference>
<dbReference type="GO" id="GO:0005524">
    <property type="term" value="F:ATP binding"/>
    <property type="evidence" value="ECO:0007669"/>
    <property type="project" value="InterPro"/>
</dbReference>
<dbReference type="GO" id="GO:0016878">
    <property type="term" value="F:acid-thiol ligase activity"/>
    <property type="evidence" value="ECO:0007669"/>
    <property type="project" value="TreeGrafter"/>
</dbReference>
<dbReference type="GO" id="GO:0016405">
    <property type="term" value="F:CoA-ligase activity"/>
    <property type="evidence" value="ECO:0007669"/>
    <property type="project" value="InterPro"/>
</dbReference>
<dbReference type="Gene3D" id="3.40.50.980">
    <property type="match status" value="1"/>
</dbReference>
<dbReference type="PANTHER" id="PTHR43352">
    <property type="entry name" value="ACETYL-COA SYNTHETASE"/>
    <property type="match status" value="1"/>
</dbReference>
<keyword evidence="6" id="KW-1185">Reference proteome</keyword>
<dbReference type="Pfam" id="PF13193">
    <property type="entry name" value="AMP-binding_C"/>
    <property type="match status" value="1"/>
</dbReference>
<dbReference type="RefSeq" id="WP_156714198.1">
    <property type="nucleotide sequence ID" value="NZ_WPHG01000004.1"/>
</dbReference>
<dbReference type="InterPro" id="IPR000873">
    <property type="entry name" value="AMP-dep_synth/lig_dom"/>
</dbReference>
<evidence type="ECO:0000259" key="3">
    <source>
        <dbReference type="Pfam" id="PF00501"/>
    </source>
</evidence>
<dbReference type="Gene3D" id="3.40.50.12820">
    <property type="match status" value="1"/>
</dbReference>
<dbReference type="Gene3D" id="2.30.38.10">
    <property type="entry name" value="Luciferase, Domain 3"/>
    <property type="match status" value="1"/>
</dbReference>
<keyword evidence="1 5" id="KW-0436">Ligase</keyword>
<evidence type="ECO:0000313" key="6">
    <source>
        <dbReference type="Proteomes" id="UP000463224"/>
    </source>
</evidence>
<evidence type="ECO:0000259" key="4">
    <source>
        <dbReference type="Pfam" id="PF13193"/>
    </source>
</evidence>
<proteinExistence type="predicted"/>
<dbReference type="GO" id="GO:0044550">
    <property type="term" value="P:secondary metabolite biosynthetic process"/>
    <property type="evidence" value="ECO:0007669"/>
    <property type="project" value="TreeGrafter"/>
</dbReference>
<dbReference type="InterPro" id="IPR025110">
    <property type="entry name" value="AMP-bd_C"/>
</dbReference>
<evidence type="ECO:0000256" key="2">
    <source>
        <dbReference type="SAM" id="MobiDB-lite"/>
    </source>
</evidence>